<reference evidence="1 2" key="1">
    <citation type="submission" date="2020-04" db="EMBL/GenBank/DDBJ databases">
        <title>Perkinsus olseni comparative genomics.</title>
        <authorList>
            <person name="Bogema D.R."/>
        </authorList>
    </citation>
    <scope>NUCLEOTIDE SEQUENCE [LARGE SCALE GENOMIC DNA]</scope>
    <source>
        <strain evidence="1">00978-12</strain>
    </source>
</reference>
<dbReference type="AlphaFoldDB" id="A0A7J6ND73"/>
<protein>
    <submittedName>
        <fullName evidence="1">Uncharacterized protein</fullName>
    </submittedName>
</protein>
<sequence length="130" mass="14372">MRSSLESIGEENRDFFDNAKGIDRLSDELDNCLVTLSAKDLNSSSQSSSQLCSFIANELNKWTVALEFNTDEARSDSSLLLTLGAGPMRGSLGQDFSRSHPSEMLTETWRQCLQSGGSRSKRVETFLKLA</sequence>
<proteinExistence type="predicted"/>
<comment type="caution">
    <text evidence="1">The sequence shown here is derived from an EMBL/GenBank/DDBJ whole genome shotgun (WGS) entry which is preliminary data.</text>
</comment>
<evidence type="ECO:0000313" key="2">
    <source>
        <dbReference type="Proteomes" id="UP000541610"/>
    </source>
</evidence>
<dbReference type="Proteomes" id="UP000541610">
    <property type="component" value="Unassembled WGS sequence"/>
</dbReference>
<organism evidence="1 2">
    <name type="scientific">Perkinsus olseni</name>
    <name type="common">Perkinsus atlanticus</name>
    <dbReference type="NCBI Taxonomy" id="32597"/>
    <lineage>
        <taxon>Eukaryota</taxon>
        <taxon>Sar</taxon>
        <taxon>Alveolata</taxon>
        <taxon>Perkinsozoa</taxon>
        <taxon>Perkinsea</taxon>
        <taxon>Perkinsida</taxon>
        <taxon>Perkinsidae</taxon>
        <taxon>Perkinsus</taxon>
    </lineage>
</organism>
<accession>A0A7J6ND73</accession>
<gene>
    <name evidence="1" type="ORF">FOZ60_011575</name>
</gene>
<evidence type="ECO:0000313" key="1">
    <source>
        <dbReference type="EMBL" id="KAF4681759.1"/>
    </source>
</evidence>
<name>A0A7J6ND73_PEROL</name>
<dbReference type="EMBL" id="JABANP010000487">
    <property type="protein sequence ID" value="KAF4681759.1"/>
    <property type="molecule type" value="Genomic_DNA"/>
</dbReference>